<dbReference type="InterPro" id="IPR001347">
    <property type="entry name" value="SIS_dom"/>
</dbReference>
<dbReference type="Gene3D" id="3.40.50.10490">
    <property type="entry name" value="Glucose-6-phosphate isomerase like protein, domain 1"/>
    <property type="match status" value="1"/>
</dbReference>
<evidence type="ECO:0000256" key="1">
    <source>
        <dbReference type="SAM" id="MobiDB-lite"/>
    </source>
</evidence>
<dbReference type="PANTHER" id="PTHR30514:SF18">
    <property type="entry name" value="RPIR-FAMILY TRANSCRIPTIONAL REGULATOR"/>
    <property type="match status" value="1"/>
</dbReference>
<dbReference type="GO" id="GO:0003700">
    <property type="term" value="F:DNA-binding transcription factor activity"/>
    <property type="evidence" value="ECO:0007669"/>
    <property type="project" value="InterPro"/>
</dbReference>
<dbReference type="GO" id="GO:0097367">
    <property type="term" value="F:carbohydrate derivative binding"/>
    <property type="evidence" value="ECO:0007669"/>
    <property type="project" value="InterPro"/>
</dbReference>
<reference evidence="3 4" key="1">
    <citation type="submission" date="2016-10" db="EMBL/GenBank/DDBJ databases">
        <authorList>
            <person name="Varghese N."/>
            <person name="Submissions S."/>
        </authorList>
    </citation>
    <scope>NUCLEOTIDE SEQUENCE [LARGE SCALE GENOMIC DNA]</scope>
    <source>
        <strain evidence="3 4">FF3</strain>
    </source>
</reference>
<dbReference type="Proteomes" id="UP000182932">
    <property type="component" value="Unassembled WGS sequence"/>
</dbReference>
<name>A0A975ZQ06_9RHOB</name>
<dbReference type="GeneID" id="80820041"/>
<sequence>MEPQFHDDPPASFLPRIRTALPDLHRAERRLGNFLLDFPGDLASYDAQELARLSGVSKATVSRFVRRIGFENYEAARRAAREERQTGSRHFLAHAEDSPTEDPLSQSLQQEMNNVAWTFERLAPADLDALAEATLSARRVWLIGYRISRVFADYLYWQLLKVIPSASVLPQAGESLGEYTAEMSPDDLVILTALRRRAANTEPLLAELARIGVTTVVISDDGMAPDARAAWHFRCRIETSSPQFNHASVFSLCHQIVTRTTLKAGSDGRRRLREIDEANERLGEVR</sequence>
<accession>A0A975ZQ06</accession>
<dbReference type="PROSITE" id="PS51071">
    <property type="entry name" value="HTH_RPIR"/>
    <property type="match status" value="1"/>
</dbReference>
<dbReference type="InterPro" id="IPR009057">
    <property type="entry name" value="Homeodomain-like_sf"/>
</dbReference>
<dbReference type="GO" id="GO:1901135">
    <property type="term" value="P:carbohydrate derivative metabolic process"/>
    <property type="evidence" value="ECO:0007669"/>
    <property type="project" value="InterPro"/>
</dbReference>
<evidence type="ECO:0000259" key="2">
    <source>
        <dbReference type="PROSITE" id="PS51071"/>
    </source>
</evidence>
<dbReference type="SUPFAM" id="SSF46689">
    <property type="entry name" value="Homeodomain-like"/>
    <property type="match status" value="1"/>
</dbReference>
<dbReference type="InterPro" id="IPR046348">
    <property type="entry name" value="SIS_dom_sf"/>
</dbReference>
<dbReference type="InterPro" id="IPR000281">
    <property type="entry name" value="HTH_RpiR"/>
</dbReference>
<dbReference type="Pfam" id="PF01418">
    <property type="entry name" value="HTH_6"/>
    <property type="match status" value="1"/>
</dbReference>
<evidence type="ECO:0000313" key="3">
    <source>
        <dbReference type="EMBL" id="SEJ99493.1"/>
    </source>
</evidence>
<protein>
    <submittedName>
        <fullName evidence="3">Transcriptional regulator, RpiR family</fullName>
    </submittedName>
</protein>
<dbReference type="InterPro" id="IPR047640">
    <property type="entry name" value="RpiR-like"/>
</dbReference>
<dbReference type="Pfam" id="PF01380">
    <property type="entry name" value="SIS"/>
    <property type="match status" value="1"/>
</dbReference>
<dbReference type="SUPFAM" id="SSF53697">
    <property type="entry name" value="SIS domain"/>
    <property type="match status" value="1"/>
</dbReference>
<organism evidence="3 4">
    <name type="scientific">Marinovum algicola</name>
    <dbReference type="NCBI Taxonomy" id="42444"/>
    <lineage>
        <taxon>Bacteria</taxon>
        <taxon>Pseudomonadati</taxon>
        <taxon>Pseudomonadota</taxon>
        <taxon>Alphaproteobacteria</taxon>
        <taxon>Rhodobacterales</taxon>
        <taxon>Roseobacteraceae</taxon>
        <taxon>Marinovum</taxon>
    </lineage>
</organism>
<dbReference type="Gene3D" id="1.10.10.10">
    <property type="entry name" value="Winged helix-like DNA-binding domain superfamily/Winged helix DNA-binding domain"/>
    <property type="match status" value="1"/>
</dbReference>
<proteinExistence type="predicted"/>
<dbReference type="InterPro" id="IPR036388">
    <property type="entry name" value="WH-like_DNA-bd_sf"/>
</dbReference>
<dbReference type="GO" id="GO:0003677">
    <property type="term" value="F:DNA binding"/>
    <property type="evidence" value="ECO:0007669"/>
    <property type="project" value="InterPro"/>
</dbReference>
<comment type="caution">
    <text evidence="3">The sequence shown here is derived from an EMBL/GenBank/DDBJ whole genome shotgun (WGS) entry which is preliminary data.</text>
</comment>
<dbReference type="PANTHER" id="PTHR30514">
    <property type="entry name" value="GLUCOKINASE"/>
    <property type="match status" value="1"/>
</dbReference>
<feature type="domain" description="HTH rpiR-type" evidence="2">
    <location>
        <begin position="11"/>
        <end position="87"/>
    </location>
</feature>
<gene>
    <name evidence="3" type="ORF">SAMN04487940_11711</name>
</gene>
<dbReference type="EMBL" id="FNYY01000017">
    <property type="protein sequence ID" value="SEJ99493.1"/>
    <property type="molecule type" value="Genomic_DNA"/>
</dbReference>
<evidence type="ECO:0000313" key="4">
    <source>
        <dbReference type="Proteomes" id="UP000182932"/>
    </source>
</evidence>
<feature type="region of interest" description="Disordered" evidence="1">
    <location>
        <begin position="86"/>
        <end position="105"/>
    </location>
</feature>
<dbReference type="RefSeq" id="WP_048534754.1">
    <property type="nucleotide sequence ID" value="NZ_FNYY01000017.1"/>
</dbReference>
<dbReference type="AlphaFoldDB" id="A0A975ZQ06"/>
<keyword evidence="4" id="KW-1185">Reference proteome</keyword>